<feature type="compositionally biased region" description="Gly residues" evidence="1">
    <location>
        <begin position="399"/>
        <end position="429"/>
    </location>
</feature>
<feature type="transmembrane region" description="Helical" evidence="2">
    <location>
        <begin position="284"/>
        <end position="304"/>
    </location>
</feature>
<name>Q0RRC5_FRAAA</name>
<evidence type="ECO:0000256" key="1">
    <source>
        <dbReference type="SAM" id="MobiDB-lite"/>
    </source>
</evidence>
<dbReference type="eggNOG" id="COG1807">
    <property type="taxonomic scope" value="Bacteria"/>
</dbReference>
<keyword evidence="4" id="KW-1185">Reference proteome</keyword>
<reference evidence="3 4" key="1">
    <citation type="journal article" date="2007" name="Genome Res.">
        <title>Genome characteristics of facultatively symbiotic Frankia sp. strains reflect host range and host plant biogeography.</title>
        <authorList>
            <person name="Normand P."/>
            <person name="Lapierre P."/>
            <person name="Tisa L.S."/>
            <person name="Gogarten J.P."/>
            <person name="Alloisio N."/>
            <person name="Bagnarol E."/>
            <person name="Bassi C.A."/>
            <person name="Berry A.M."/>
            <person name="Bickhart D.M."/>
            <person name="Choisne N."/>
            <person name="Couloux A."/>
            <person name="Cournoyer B."/>
            <person name="Cruveiller S."/>
            <person name="Daubin V."/>
            <person name="Demange N."/>
            <person name="Francino M.P."/>
            <person name="Goltsman E."/>
            <person name="Huang Y."/>
            <person name="Kopp O.R."/>
            <person name="Labarre L."/>
            <person name="Lapidus A."/>
            <person name="Lavire C."/>
            <person name="Marechal J."/>
            <person name="Martinez M."/>
            <person name="Mastronunzio J.E."/>
            <person name="Mullin B.C."/>
            <person name="Niemann J."/>
            <person name="Pujic P."/>
            <person name="Rawnsley T."/>
            <person name="Rouy Z."/>
            <person name="Schenowitz C."/>
            <person name="Sellstedt A."/>
            <person name="Tavares F."/>
            <person name="Tomkins J.P."/>
            <person name="Vallenet D."/>
            <person name="Valverde C."/>
            <person name="Wall L.G."/>
            <person name="Wang Y."/>
            <person name="Medigue C."/>
            <person name="Benson D.R."/>
        </authorList>
    </citation>
    <scope>NUCLEOTIDE SEQUENCE [LARGE SCALE GENOMIC DNA]</scope>
    <source>
        <strain evidence="4">DSM 45986 / CECT 9034 / ACN14a</strain>
    </source>
</reference>
<evidence type="ECO:0000313" key="3">
    <source>
        <dbReference type="EMBL" id="CAJ59895.1"/>
    </source>
</evidence>
<feature type="transmembrane region" description="Helical" evidence="2">
    <location>
        <begin position="252"/>
        <end position="272"/>
    </location>
</feature>
<feature type="transmembrane region" description="Helical" evidence="2">
    <location>
        <begin position="363"/>
        <end position="380"/>
    </location>
</feature>
<dbReference type="Proteomes" id="UP000000657">
    <property type="component" value="Chromosome"/>
</dbReference>
<evidence type="ECO:0000313" key="4">
    <source>
        <dbReference type="Proteomes" id="UP000000657"/>
    </source>
</evidence>
<accession>Q0RRC5</accession>
<keyword evidence="2" id="KW-0812">Transmembrane</keyword>
<feature type="transmembrane region" description="Helical" evidence="2">
    <location>
        <begin position="438"/>
        <end position="460"/>
    </location>
</feature>
<dbReference type="EMBL" id="CT573213">
    <property type="protein sequence ID" value="CAJ59895.1"/>
    <property type="molecule type" value="Genomic_DNA"/>
</dbReference>
<organism evidence="3 4">
    <name type="scientific">Frankia alni (strain DSM 45986 / CECT 9034 / ACN14a)</name>
    <dbReference type="NCBI Taxonomy" id="326424"/>
    <lineage>
        <taxon>Bacteria</taxon>
        <taxon>Bacillati</taxon>
        <taxon>Actinomycetota</taxon>
        <taxon>Actinomycetes</taxon>
        <taxon>Frankiales</taxon>
        <taxon>Frankiaceae</taxon>
        <taxon>Frankia</taxon>
    </lineage>
</organism>
<feature type="transmembrane region" description="Helical" evidence="2">
    <location>
        <begin position="24"/>
        <end position="47"/>
    </location>
</feature>
<feature type="transmembrane region" description="Helical" evidence="2">
    <location>
        <begin position="466"/>
        <end position="488"/>
    </location>
</feature>
<gene>
    <name evidence="3" type="ordered locus">FRAAL1234</name>
</gene>
<feature type="region of interest" description="Disordered" evidence="1">
    <location>
        <begin position="386"/>
        <end position="429"/>
    </location>
</feature>
<sequence length="660" mass="65046">MGRHRSDDPDGDADRPATLATARWLVLGVAAAGLIFSSLGLLVAAVVPPFTGADEAQHTAYALELAHGSLPRLDTPVRSRVPGMPGLPASCRAAPAQTRAAVDAHADGLCGVRLGRGLSNFDLVYTANHPPLFYVVEAVPLGAGEAAGHPLAGFRAARAVNVLLGVGVVVATAALCRGLLPDRPGLAVGAAAVIGAVGLVVVTSGQIYNDTLAMATVTGLLAVTVALARGGPRPRILVGLAMLGPAAAASRASGAVALAAVVPAVAAAVALHTTGSRTRRAGRGLATAGALLALTVAAVGWFYLRNQRLYGDPTASGRIAQMFPLGGAHPSVWQVLRDGDLWWYVYRGFFGRPTLVTGHAEQVAVGVAVVTGAGLAAAALRAATRRRSGEAAPGPSAAGPGGSSENGSSGNGSSGNGSSGNGSSGNGSSGNGSSGGVVLGWLLVAAHCLLVVATLVGYVAAGGASFTRYLLPMAPVLAIGVAASCRALPLGRRGLPTLAVVAAMTACTVVLVGRELAWKRPALAPLALPDRLRAGWALGGPGSARVGLVVLASCAVAGGALLAAALGKLGDPAVDGRGQLRGAPPGEGAGVGAARLDVAGGGEQGEDRLGELVGEGVPAGLTDQPHRAADGLDEGSGDLADGRDVGGDDGGTGGERLQGR</sequence>
<feature type="region of interest" description="Disordered" evidence="1">
    <location>
        <begin position="598"/>
        <end position="660"/>
    </location>
</feature>
<feature type="compositionally biased region" description="Gly residues" evidence="1">
    <location>
        <begin position="648"/>
        <end position="660"/>
    </location>
</feature>
<feature type="transmembrane region" description="Helical" evidence="2">
    <location>
        <begin position="495"/>
        <end position="513"/>
    </location>
</feature>
<evidence type="ECO:0000256" key="2">
    <source>
        <dbReference type="SAM" id="Phobius"/>
    </source>
</evidence>
<protein>
    <submittedName>
        <fullName evidence="3">Uncharacterized protein</fullName>
    </submittedName>
</protein>
<keyword evidence="2" id="KW-1133">Transmembrane helix</keyword>
<dbReference type="HOGENOM" id="CLU_415468_0_0_11"/>
<dbReference type="AlphaFoldDB" id="Q0RRC5"/>
<keyword evidence="2" id="KW-0472">Membrane</keyword>
<feature type="transmembrane region" description="Helical" evidence="2">
    <location>
        <begin position="159"/>
        <end position="180"/>
    </location>
</feature>
<proteinExistence type="predicted"/>
<dbReference type="KEGG" id="fal:FRAAL1234"/>
<feature type="transmembrane region" description="Helical" evidence="2">
    <location>
        <begin position="546"/>
        <end position="567"/>
    </location>
</feature>
<feature type="transmembrane region" description="Helical" evidence="2">
    <location>
        <begin position="186"/>
        <end position="205"/>
    </location>
</feature>